<evidence type="ECO:0000313" key="3">
    <source>
        <dbReference type="Proteomes" id="UP001165090"/>
    </source>
</evidence>
<sequence>MFALLQGLMNGDGVTGFVVPTPQLHIFCDGEPRSTASATRSYVRDAKRYLQLVKGGDRDKVKCLFVGATLGGVAKEWYDHWTTVQEHFMFDELTNALLTCFAPGNQSQIAAMYRELHAGTYRMQPNESVEAYQLHLEDLIAPMVSFSERDYIYWFQQGLPLMLARASTTDLTLAGTRSYERWVQIVRNIEARIRVGQEPPTSLAPLSATTTQNIPNKTDPAPETTGILLSPAPMHLVGACRDSHAPSPGPQELTPRGSLITQNRRKRKDVLQATAESRGAESELKWSHMQNRWLTKWGCTQAEFVQWRQLGVCLRCAADHPTRSCLLLPPLAIGQRSTDEVPDTTSVKIAEATDQH</sequence>
<proteinExistence type="predicted"/>
<comment type="caution">
    <text evidence="2">The sequence shown here is derived from an EMBL/GenBank/DDBJ whole genome shotgun (WGS) entry which is preliminary data.</text>
</comment>
<accession>A0ABQ5S671</accession>
<reference evidence="2 3" key="1">
    <citation type="journal article" date="2023" name="IScience">
        <title>Expanded male sex-determining region conserved during the evolution of homothallism in the green alga Volvox.</title>
        <authorList>
            <person name="Yamamoto K."/>
            <person name="Matsuzaki R."/>
            <person name="Mahakham W."/>
            <person name="Heman W."/>
            <person name="Sekimoto H."/>
            <person name="Kawachi M."/>
            <person name="Minakuchi Y."/>
            <person name="Toyoda A."/>
            <person name="Nozaki H."/>
        </authorList>
    </citation>
    <scope>NUCLEOTIDE SEQUENCE [LARGE SCALE GENOMIC DNA]</scope>
    <source>
        <strain evidence="2 3">NIES-4468</strain>
    </source>
</reference>
<feature type="compositionally biased region" description="Polar residues" evidence="1">
    <location>
        <begin position="207"/>
        <end position="216"/>
    </location>
</feature>
<protein>
    <recommendedName>
        <fullName evidence="4">Retrotransposon gag domain-containing protein</fullName>
    </recommendedName>
</protein>
<gene>
    <name evidence="2" type="ORF">VaNZ11_008959</name>
</gene>
<name>A0ABQ5S671_9CHLO</name>
<feature type="region of interest" description="Disordered" evidence="1">
    <location>
        <begin position="200"/>
        <end position="225"/>
    </location>
</feature>
<organism evidence="2 3">
    <name type="scientific">Volvox africanus</name>
    <dbReference type="NCBI Taxonomy" id="51714"/>
    <lineage>
        <taxon>Eukaryota</taxon>
        <taxon>Viridiplantae</taxon>
        <taxon>Chlorophyta</taxon>
        <taxon>core chlorophytes</taxon>
        <taxon>Chlorophyceae</taxon>
        <taxon>CS clade</taxon>
        <taxon>Chlamydomonadales</taxon>
        <taxon>Volvocaceae</taxon>
        <taxon>Volvox</taxon>
    </lineage>
</organism>
<feature type="region of interest" description="Disordered" evidence="1">
    <location>
        <begin position="239"/>
        <end position="266"/>
    </location>
</feature>
<evidence type="ECO:0000256" key="1">
    <source>
        <dbReference type="SAM" id="MobiDB-lite"/>
    </source>
</evidence>
<evidence type="ECO:0000313" key="2">
    <source>
        <dbReference type="EMBL" id="GLI65402.1"/>
    </source>
</evidence>
<evidence type="ECO:0008006" key="4">
    <source>
        <dbReference type="Google" id="ProtNLM"/>
    </source>
</evidence>
<dbReference type="Proteomes" id="UP001165090">
    <property type="component" value="Unassembled WGS sequence"/>
</dbReference>
<keyword evidence="3" id="KW-1185">Reference proteome</keyword>
<dbReference type="EMBL" id="BSDZ01000023">
    <property type="protein sequence ID" value="GLI65402.1"/>
    <property type="molecule type" value="Genomic_DNA"/>
</dbReference>